<dbReference type="GO" id="GO:0003964">
    <property type="term" value="F:RNA-directed DNA polymerase activity"/>
    <property type="evidence" value="ECO:0007669"/>
    <property type="project" value="UniProtKB-KW"/>
</dbReference>
<dbReference type="Gene3D" id="3.30.70.270">
    <property type="match status" value="2"/>
</dbReference>
<dbReference type="AlphaFoldDB" id="A0A6H5J1H1"/>
<dbReference type="FunFam" id="3.30.70.270:FF:000020">
    <property type="entry name" value="Transposon Tf2-6 polyprotein-like Protein"/>
    <property type="match status" value="1"/>
</dbReference>
<dbReference type="CDD" id="cd09274">
    <property type="entry name" value="RNase_HI_RT_Ty3"/>
    <property type="match status" value="1"/>
</dbReference>
<dbReference type="Pfam" id="PF00078">
    <property type="entry name" value="RVT_1"/>
    <property type="match status" value="1"/>
</dbReference>
<keyword evidence="4" id="KW-0540">Nuclease</keyword>
<dbReference type="EC" id="2.7.7.49" evidence="1"/>
<dbReference type="InterPro" id="IPR001584">
    <property type="entry name" value="Integrase_cat-core"/>
</dbReference>
<keyword evidence="5" id="KW-0255">Endonuclease</keyword>
<feature type="domain" description="Reverse transcriptase" evidence="8">
    <location>
        <begin position="30"/>
        <end position="208"/>
    </location>
</feature>
<gene>
    <name evidence="10" type="ORF">TBRA_LOCUS12899</name>
</gene>
<dbReference type="Pfam" id="PF17917">
    <property type="entry name" value="RT_RNaseH"/>
    <property type="match status" value="1"/>
</dbReference>
<evidence type="ECO:0000256" key="1">
    <source>
        <dbReference type="ARBA" id="ARBA00012493"/>
    </source>
</evidence>
<accession>A0A6H5J1H1</accession>
<dbReference type="FunFam" id="3.10.20.370:FF:000001">
    <property type="entry name" value="Retrovirus-related Pol polyprotein from transposon 17.6-like protein"/>
    <property type="match status" value="1"/>
</dbReference>
<dbReference type="PANTHER" id="PTHR37984">
    <property type="entry name" value="PROTEIN CBG26694"/>
    <property type="match status" value="1"/>
</dbReference>
<dbReference type="Pfam" id="PF17921">
    <property type="entry name" value="Integrase_H2C2"/>
    <property type="match status" value="1"/>
</dbReference>
<feature type="domain" description="Integrase catalytic" evidence="9">
    <location>
        <begin position="564"/>
        <end position="722"/>
    </location>
</feature>
<dbReference type="InterPro" id="IPR036397">
    <property type="entry name" value="RNaseH_sf"/>
</dbReference>
<dbReference type="GO" id="GO:0004519">
    <property type="term" value="F:endonuclease activity"/>
    <property type="evidence" value="ECO:0007669"/>
    <property type="project" value="UniProtKB-KW"/>
</dbReference>
<dbReference type="SUPFAM" id="SSF53098">
    <property type="entry name" value="Ribonuclease H-like"/>
    <property type="match status" value="1"/>
</dbReference>
<dbReference type="InterPro" id="IPR043128">
    <property type="entry name" value="Rev_trsase/Diguanyl_cyclase"/>
</dbReference>
<dbReference type="PROSITE" id="PS50878">
    <property type="entry name" value="RT_POL"/>
    <property type="match status" value="1"/>
</dbReference>
<keyword evidence="6" id="KW-0378">Hydrolase</keyword>
<dbReference type="CDD" id="cd01647">
    <property type="entry name" value="RT_LTR"/>
    <property type="match status" value="1"/>
</dbReference>
<dbReference type="PROSITE" id="PS50994">
    <property type="entry name" value="INTEGRASE"/>
    <property type="match status" value="1"/>
</dbReference>
<reference evidence="10 11" key="1">
    <citation type="submission" date="2020-02" db="EMBL/GenBank/DDBJ databases">
        <authorList>
            <person name="Ferguson B K."/>
        </authorList>
    </citation>
    <scope>NUCLEOTIDE SEQUENCE [LARGE SCALE GENOMIC DNA]</scope>
</reference>
<dbReference type="Gene3D" id="1.10.340.70">
    <property type="match status" value="1"/>
</dbReference>
<dbReference type="GO" id="GO:0042575">
    <property type="term" value="C:DNA polymerase complex"/>
    <property type="evidence" value="ECO:0007669"/>
    <property type="project" value="UniProtKB-ARBA"/>
</dbReference>
<organism evidence="10 11">
    <name type="scientific">Trichogramma brassicae</name>
    <dbReference type="NCBI Taxonomy" id="86971"/>
    <lineage>
        <taxon>Eukaryota</taxon>
        <taxon>Metazoa</taxon>
        <taxon>Ecdysozoa</taxon>
        <taxon>Arthropoda</taxon>
        <taxon>Hexapoda</taxon>
        <taxon>Insecta</taxon>
        <taxon>Pterygota</taxon>
        <taxon>Neoptera</taxon>
        <taxon>Endopterygota</taxon>
        <taxon>Hymenoptera</taxon>
        <taxon>Apocrita</taxon>
        <taxon>Proctotrupomorpha</taxon>
        <taxon>Chalcidoidea</taxon>
        <taxon>Trichogrammatidae</taxon>
        <taxon>Trichogramma</taxon>
    </lineage>
</organism>
<keyword evidence="11" id="KW-1185">Reference proteome</keyword>
<dbReference type="GO" id="GO:0015074">
    <property type="term" value="P:DNA integration"/>
    <property type="evidence" value="ECO:0007669"/>
    <property type="project" value="InterPro"/>
</dbReference>
<dbReference type="InterPro" id="IPR000477">
    <property type="entry name" value="RT_dom"/>
</dbReference>
<evidence type="ECO:0000256" key="7">
    <source>
        <dbReference type="ARBA" id="ARBA00022918"/>
    </source>
</evidence>
<evidence type="ECO:0000259" key="9">
    <source>
        <dbReference type="PROSITE" id="PS50994"/>
    </source>
</evidence>
<dbReference type="Pfam" id="PF00665">
    <property type="entry name" value="rve"/>
    <property type="match status" value="1"/>
</dbReference>
<protein>
    <recommendedName>
        <fullName evidence="1">RNA-directed DNA polymerase</fullName>
        <ecNumber evidence="1">2.7.7.49</ecNumber>
    </recommendedName>
</protein>
<evidence type="ECO:0000256" key="6">
    <source>
        <dbReference type="ARBA" id="ARBA00022801"/>
    </source>
</evidence>
<name>A0A6H5J1H1_9HYME</name>
<evidence type="ECO:0000256" key="5">
    <source>
        <dbReference type="ARBA" id="ARBA00022759"/>
    </source>
</evidence>
<dbReference type="Proteomes" id="UP000479190">
    <property type="component" value="Unassembled WGS sequence"/>
</dbReference>
<dbReference type="InterPro" id="IPR043502">
    <property type="entry name" value="DNA/RNA_pol_sf"/>
</dbReference>
<sequence length="751" mass="85899">MKNDEPFFMKSYPIPDKYRDKVSEEIDNMLRYGVIERAVTPYINPLVIVPKKNGAVRICLDARQINDRMQEDHDGPEEIDQVLRRCQGIGVMSSLDLRASFWQVPLAHESRKYTGFSHQGYTYQYTSVPFGLKISSAALNRAAETILRDMRGSVIAFVDDWLVVSSTMEQHLLDLDELLTRISDENVTVNFDKFEPLRKEIRFVGFVLTPEGIQADEQKTEVIMNFPAPRTPTQVKGFLGMANFNARFTARLAEAAGPLIKLTKKGEPWKWGDAEIKAFHAVKQLFCKSLFLNHPVKGKGYVLYTDASSKALGAALCQEIEPGDVRIIYMASRTLKGAELNYYTTELELLAIVWALEKFRSYVYGQPVEVRTDHQALTFLRTSRFLSQRLLRWSLLIQDYNLKVKHIPGKENILADHLSRPQEVINEQRAGEAKIYALLARHPKKSIVDDLKRIRELQADDPHIKRLQASNQDNIAIDTTGIIIWKTTHGTKCYLPRTLLRPLVTELHDLYGHVGSRKCTTLISESFYLPNLARNVHKILKCCDSCQKNKNYTVEMQGTSQPILIKQPNDLLSIDFIGPFPPSRYHARYALVTVDAFSRFIQIYPIANATCQATVKCLVNDYFPKYGHVKAIQSDHGSQFTSKPWTFSMNRENIKIIFSSICHPQSNLVERYNKEIGRFLRTLAGNDHPSWANWCQAIAEIMNTTVNETTGFCPLELQTGQKPERFWTKYVPTEPETKTYEQVCEEARANI</sequence>
<dbReference type="InterPro" id="IPR050951">
    <property type="entry name" value="Retrovirus_Pol_polyprotein"/>
</dbReference>
<evidence type="ECO:0000256" key="2">
    <source>
        <dbReference type="ARBA" id="ARBA00022679"/>
    </source>
</evidence>
<keyword evidence="7" id="KW-0695">RNA-directed DNA polymerase</keyword>
<dbReference type="EMBL" id="CADCXV010001099">
    <property type="protein sequence ID" value="CAB0041223.1"/>
    <property type="molecule type" value="Genomic_DNA"/>
</dbReference>
<dbReference type="Gene3D" id="3.30.420.10">
    <property type="entry name" value="Ribonuclease H-like superfamily/Ribonuclease H"/>
    <property type="match status" value="1"/>
</dbReference>
<keyword evidence="2" id="KW-0808">Transferase</keyword>
<dbReference type="SUPFAM" id="SSF56672">
    <property type="entry name" value="DNA/RNA polymerases"/>
    <property type="match status" value="1"/>
</dbReference>
<proteinExistence type="predicted"/>
<dbReference type="Gene3D" id="3.10.10.10">
    <property type="entry name" value="HIV Type 1 Reverse Transcriptase, subunit A, domain 1"/>
    <property type="match status" value="1"/>
</dbReference>
<dbReference type="OrthoDB" id="7700898at2759"/>
<evidence type="ECO:0000256" key="3">
    <source>
        <dbReference type="ARBA" id="ARBA00022695"/>
    </source>
</evidence>
<evidence type="ECO:0000313" key="11">
    <source>
        <dbReference type="Proteomes" id="UP000479190"/>
    </source>
</evidence>
<evidence type="ECO:0000256" key="4">
    <source>
        <dbReference type="ARBA" id="ARBA00022722"/>
    </source>
</evidence>
<dbReference type="InterPro" id="IPR041373">
    <property type="entry name" value="RT_RNaseH"/>
</dbReference>
<dbReference type="GO" id="GO:0003676">
    <property type="term" value="F:nucleic acid binding"/>
    <property type="evidence" value="ECO:0007669"/>
    <property type="project" value="InterPro"/>
</dbReference>
<dbReference type="PANTHER" id="PTHR37984:SF5">
    <property type="entry name" value="PROTEIN NYNRIN-LIKE"/>
    <property type="match status" value="1"/>
</dbReference>
<evidence type="ECO:0000313" key="10">
    <source>
        <dbReference type="EMBL" id="CAB0041223.1"/>
    </source>
</evidence>
<evidence type="ECO:0000259" key="8">
    <source>
        <dbReference type="PROSITE" id="PS50878"/>
    </source>
</evidence>
<dbReference type="GO" id="GO:0016787">
    <property type="term" value="F:hydrolase activity"/>
    <property type="evidence" value="ECO:0007669"/>
    <property type="project" value="UniProtKB-KW"/>
</dbReference>
<keyword evidence="3" id="KW-0548">Nucleotidyltransferase</keyword>
<dbReference type="InterPro" id="IPR041588">
    <property type="entry name" value="Integrase_H2C2"/>
</dbReference>
<dbReference type="InterPro" id="IPR012337">
    <property type="entry name" value="RNaseH-like_sf"/>
</dbReference>